<proteinExistence type="predicted"/>
<dbReference type="AlphaFoldDB" id="A0AAX3EG77"/>
<dbReference type="GO" id="GO:0016779">
    <property type="term" value="F:nucleotidyltransferase activity"/>
    <property type="evidence" value="ECO:0007669"/>
    <property type="project" value="UniProtKB-ARBA"/>
</dbReference>
<keyword evidence="3" id="KW-1185">Reference proteome</keyword>
<dbReference type="RefSeq" id="WP_021473426.1">
    <property type="nucleotide sequence ID" value="NZ_BDMH01000021.1"/>
</dbReference>
<dbReference type="NCBIfam" id="NF045782">
    <property type="entry name" value="NicBOxredNboR"/>
    <property type="match status" value="1"/>
</dbReference>
<dbReference type="PANTHER" id="PTHR43777">
    <property type="entry name" value="MOLYBDENUM COFACTOR CYTIDYLYLTRANSFERASE"/>
    <property type="match status" value="1"/>
</dbReference>
<dbReference type="SUPFAM" id="SSF53448">
    <property type="entry name" value="Nucleotide-diphospho-sugar transferases"/>
    <property type="match status" value="1"/>
</dbReference>
<evidence type="ECO:0000313" key="2">
    <source>
        <dbReference type="EMBL" id="UYV96956.1"/>
    </source>
</evidence>
<dbReference type="EMBL" id="CP101185">
    <property type="protein sequence ID" value="UYV96956.1"/>
    <property type="molecule type" value="Genomic_DNA"/>
</dbReference>
<name>A0AAX3EG77_PAEUR</name>
<dbReference type="Pfam" id="PF12804">
    <property type="entry name" value="NTP_transf_3"/>
    <property type="match status" value="1"/>
</dbReference>
<dbReference type="PANTHER" id="PTHR43777:SF1">
    <property type="entry name" value="MOLYBDENUM COFACTOR CYTIDYLYLTRANSFERASE"/>
    <property type="match status" value="1"/>
</dbReference>
<evidence type="ECO:0000259" key="1">
    <source>
        <dbReference type="Pfam" id="PF12804"/>
    </source>
</evidence>
<accession>A0AAX3EG77</accession>
<dbReference type="InterPro" id="IPR029044">
    <property type="entry name" value="Nucleotide-diphossugar_trans"/>
</dbReference>
<sequence>MTHSGSSQITGVLLAAGAGTRLGRGPKALLPFRGRTLVEVLAETLYDGGCREVVVVLGAEAANIRKNTDLDRYTVVENADWAKGMAGSFRTGIEAANPNNSILVALVDQPGLTPTAVSRLLGAHRPGRITAAAYPDDAGHLKRRHPLIIDVGLREQAAEAAKGDTGARSFLKAHPGLVDLVDCSDLCSGEDLDTKDQLHLLEA</sequence>
<dbReference type="GeneID" id="79883652"/>
<protein>
    <submittedName>
        <fullName evidence="2">Nucleotidyltransferase family protein</fullName>
    </submittedName>
</protein>
<dbReference type="Proteomes" id="UP001163293">
    <property type="component" value="Chromosome"/>
</dbReference>
<evidence type="ECO:0000313" key="3">
    <source>
        <dbReference type="Proteomes" id="UP001163293"/>
    </source>
</evidence>
<reference evidence="2" key="1">
    <citation type="submission" date="2022-07" db="EMBL/GenBank/DDBJ databases">
        <authorList>
            <person name="Wu T."/>
        </authorList>
    </citation>
    <scope>NUCLEOTIDE SEQUENCE</scope>
    <source>
        <strain evidence="2">SD-1</strain>
    </source>
</reference>
<feature type="domain" description="MobA-like NTP transferase" evidence="1">
    <location>
        <begin position="11"/>
        <end position="174"/>
    </location>
</feature>
<organism evidence="2 3">
    <name type="scientific">Paenarthrobacter ureafaciens</name>
    <dbReference type="NCBI Taxonomy" id="37931"/>
    <lineage>
        <taxon>Bacteria</taxon>
        <taxon>Bacillati</taxon>
        <taxon>Actinomycetota</taxon>
        <taxon>Actinomycetes</taxon>
        <taxon>Micrococcales</taxon>
        <taxon>Micrococcaceae</taxon>
        <taxon>Paenarthrobacter</taxon>
    </lineage>
</organism>
<dbReference type="Gene3D" id="3.90.550.10">
    <property type="entry name" value="Spore Coat Polysaccharide Biosynthesis Protein SpsA, Chain A"/>
    <property type="match status" value="1"/>
</dbReference>
<dbReference type="InterPro" id="IPR054799">
    <property type="entry name" value="NboR"/>
</dbReference>
<dbReference type="InterPro" id="IPR025877">
    <property type="entry name" value="MobA-like_NTP_Trfase"/>
</dbReference>
<gene>
    <name evidence="2" type="ORF">NL394_18205</name>
</gene>
<dbReference type="CDD" id="cd04182">
    <property type="entry name" value="GT_2_like_f"/>
    <property type="match status" value="1"/>
</dbReference>